<dbReference type="OrthoDB" id="9807416at2"/>
<dbReference type="PANTHER" id="PTHR46417:SF1">
    <property type="entry name" value="TRNA (GUANINE-N(1)-)-METHYLTRANSFERASE"/>
    <property type="match status" value="1"/>
</dbReference>
<dbReference type="STRING" id="555778.Hneap_2004"/>
<accession>D0KVJ6</accession>
<comment type="subcellular location">
    <subcellularLocation>
        <location evidence="2 15 17">Cytoplasm</location>
    </subcellularLocation>
</comment>
<dbReference type="FunFam" id="3.40.1280.10:FF:000001">
    <property type="entry name" value="tRNA (guanine-N(1)-)-methyltransferase"/>
    <property type="match status" value="1"/>
</dbReference>
<feature type="binding site" evidence="15 16">
    <location>
        <position position="116"/>
    </location>
    <ligand>
        <name>S-adenosyl-L-methionine</name>
        <dbReference type="ChEBI" id="CHEBI:59789"/>
    </ligand>
</feature>
<dbReference type="AlphaFoldDB" id="D0KVJ6"/>
<dbReference type="EC" id="2.1.1.228" evidence="5 15"/>
<evidence type="ECO:0000256" key="4">
    <source>
        <dbReference type="ARBA" id="ARBA00011738"/>
    </source>
</evidence>
<dbReference type="GO" id="GO:0002939">
    <property type="term" value="P:tRNA N1-guanine methylation"/>
    <property type="evidence" value="ECO:0007669"/>
    <property type="project" value="TreeGrafter"/>
</dbReference>
<reference evidence="19 20" key="1">
    <citation type="submission" date="2009-10" db="EMBL/GenBank/DDBJ databases">
        <title>Complete sequence of Halothiobacillus neapolitanus c2.</title>
        <authorList>
            <consortium name="US DOE Joint Genome Institute"/>
            <person name="Lucas S."/>
            <person name="Copeland A."/>
            <person name="Lapidus A."/>
            <person name="Glavina del Rio T."/>
            <person name="Tice H."/>
            <person name="Bruce D."/>
            <person name="Goodwin L."/>
            <person name="Pitluck S."/>
            <person name="Davenport K."/>
            <person name="Brettin T."/>
            <person name="Detter J.C."/>
            <person name="Han C."/>
            <person name="Tapia R."/>
            <person name="Larimer F."/>
            <person name="Land M."/>
            <person name="Hauser L."/>
            <person name="Kyrpides N."/>
            <person name="Mikhailova N."/>
            <person name="Kerfeld C."/>
            <person name="Cannon G."/>
            <person name="Heinhort S."/>
        </authorList>
    </citation>
    <scope>NUCLEOTIDE SEQUENCE [LARGE SCALE GENOMIC DNA]</scope>
    <source>
        <strain evidence="20">ATCC 23641 / c2</strain>
    </source>
</reference>
<dbReference type="eggNOG" id="COG0336">
    <property type="taxonomic scope" value="Bacteria"/>
</dbReference>
<keyword evidence="11 15" id="KW-0819">tRNA processing</keyword>
<evidence type="ECO:0000256" key="11">
    <source>
        <dbReference type="ARBA" id="ARBA00022694"/>
    </source>
</evidence>
<evidence type="ECO:0000256" key="16">
    <source>
        <dbReference type="PIRSR" id="PIRSR000386-1"/>
    </source>
</evidence>
<dbReference type="InterPro" id="IPR029026">
    <property type="entry name" value="tRNA_m1G_MTases_N"/>
</dbReference>
<keyword evidence="9 15" id="KW-0808">Transferase</keyword>
<proteinExistence type="inferred from homology"/>
<dbReference type="Gene3D" id="3.40.1280.10">
    <property type="match status" value="1"/>
</dbReference>
<keyword evidence="8 15" id="KW-0489">Methyltransferase</keyword>
<evidence type="ECO:0000256" key="9">
    <source>
        <dbReference type="ARBA" id="ARBA00022679"/>
    </source>
</evidence>
<evidence type="ECO:0000256" key="8">
    <source>
        <dbReference type="ARBA" id="ARBA00022603"/>
    </source>
</evidence>
<evidence type="ECO:0000256" key="15">
    <source>
        <dbReference type="HAMAP-Rule" id="MF_00605"/>
    </source>
</evidence>
<feature type="domain" description="tRNA methyltransferase TRMD/TRM10-type" evidence="18">
    <location>
        <begin position="1"/>
        <end position="227"/>
    </location>
</feature>
<dbReference type="NCBIfam" id="NF000648">
    <property type="entry name" value="PRK00026.1"/>
    <property type="match status" value="1"/>
</dbReference>
<evidence type="ECO:0000256" key="17">
    <source>
        <dbReference type="RuleBase" id="RU003464"/>
    </source>
</evidence>
<dbReference type="CDD" id="cd18080">
    <property type="entry name" value="TrmD-like"/>
    <property type="match status" value="1"/>
</dbReference>
<dbReference type="Gene3D" id="1.10.1270.20">
    <property type="entry name" value="tRNA(m1g37)methyltransferase, domain 2"/>
    <property type="match status" value="1"/>
</dbReference>
<evidence type="ECO:0000256" key="2">
    <source>
        <dbReference type="ARBA" id="ARBA00004496"/>
    </source>
</evidence>
<dbReference type="PANTHER" id="PTHR46417">
    <property type="entry name" value="TRNA (GUANINE-N(1)-)-METHYLTRANSFERASE"/>
    <property type="match status" value="1"/>
</dbReference>
<evidence type="ECO:0000313" key="19">
    <source>
        <dbReference type="EMBL" id="ACX96826.1"/>
    </source>
</evidence>
<keyword evidence="10 15" id="KW-0949">S-adenosyl-L-methionine</keyword>
<name>D0KVJ6_HALNC</name>
<evidence type="ECO:0000256" key="5">
    <source>
        <dbReference type="ARBA" id="ARBA00012807"/>
    </source>
</evidence>
<evidence type="ECO:0000256" key="3">
    <source>
        <dbReference type="ARBA" id="ARBA00007630"/>
    </source>
</evidence>
<dbReference type="InterPro" id="IPR029028">
    <property type="entry name" value="Alpha/beta_knot_MTases"/>
</dbReference>
<comment type="subunit">
    <text evidence="4 15 17">Homodimer.</text>
</comment>
<comment type="function">
    <text evidence="1 15 17">Specifically methylates guanosine-37 in various tRNAs.</text>
</comment>
<dbReference type="HAMAP" id="MF_00605">
    <property type="entry name" value="TrmD"/>
    <property type="match status" value="1"/>
</dbReference>
<protein>
    <recommendedName>
        <fullName evidence="6 15">tRNA (guanine-N(1)-)-methyltransferase</fullName>
        <ecNumber evidence="5 15">2.1.1.228</ecNumber>
    </recommendedName>
    <alternativeName>
        <fullName evidence="12 15">M1G-methyltransferase</fullName>
    </alternativeName>
    <alternativeName>
        <fullName evidence="13 15">tRNA [GM37] methyltransferase</fullName>
    </alternativeName>
</protein>
<dbReference type="InterPro" id="IPR002649">
    <property type="entry name" value="tRNA_m1G_MeTrfase_TrmD"/>
</dbReference>
<dbReference type="GO" id="GO:0005829">
    <property type="term" value="C:cytosol"/>
    <property type="evidence" value="ECO:0007669"/>
    <property type="project" value="TreeGrafter"/>
</dbReference>
<dbReference type="SUPFAM" id="SSF75217">
    <property type="entry name" value="alpha/beta knot"/>
    <property type="match status" value="1"/>
</dbReference>
<dbReference type="RefSeq" id="WP_012824858.1">
    <property type="nucleotide sequence ID" value="NC_013422.1"/>
</dbReference>
<dbReference type="Proteomes" id="UP000009102">
    <property type="component" value="Chromosome"/>
</dbReference>
<evidence type="ECO:0000256" key="10">
    <source>
        <dbReference type="ARBA" id="ARBA00022691"/>
    </source>
</evidence>
<evidence type="ECO:0000256" key="14">
    <source>
        <dbReference type="ARBA" id="ARBA00047783"/>
    </source>
</evidence>
<dbReference type="EMBL" id="CP001801">
    <property type="protein sequence ID" value="ACX96826.1"/>
    <property type="molecule type" value="Genomic_DNA"/>
</dbReference>
<dbReference type="Pfam" id="PF01746">
    <property type="entry name" value="tRNA_m1G_MT"/>
    <property type="match status" value="1"/>
</dbReference>
<dbReference type="GO" id="GO:0052906">
    <property type="term" value="F:tRNA (guanine(37)-N1)-methyltransferase activity"/>
    <property type="evidence" value="ECO:0007669"/>
    <property type="project" value="UniProtKB-UniRule"/>
</dbReference>
<dbReference type="HOGENOM" id="CLU_047363_0_1_6"/>
<gene>
    <name evidence="15" type="primary">trmD</name>
    <name evidence="19" type="ordered locus">Hneap_2004</name>
</gene>
<evidence type="ECO:0000256" key="6">
    <source>
        <dbReference type="ARBA" id="ARBA00014679"/>
    </source>
</evidence>
<sequence length="252" mass="27450">MNVVVVTLFPELVAAVGESGIPRVAVESGALALTMISPRDFATNRHRTVDDRPFGGGPGMLLMAETLANAIESAKQSLPAESPGAKVVYLSPQGQRLDRSKVESLSMSSDLILVCGRYEGIDQRILESLVDEQISIGDYVLSGGELGAMVIIDAIARRLPGVLGDADSVVQDSFETNLLDHPHYTRPDVWRGLRIPAVLRSGNHAAIEQWRAQQRISGTARARPDLFYEYGVDERSRTLLTSAWQHADETND</sequence>
<dbReference type="NCBIfam" id="TIGR00088">
    <property type="entry name" value="trmD"/>
    <property type="match status" value="1"/>
</dbReference>
<evidence type="ECO:0000256" key="13">
    <source>
        <dbReference type="ARBA" id="ARBA00033392"/>
    </source>
</evidence>
<evidence type="ECO:0000256" key="1">
    <source>
        <dbReference type="ARBA" id="ARBA00002634"/>
    </source>
</evidence>
<evidence type="ECO:0000256" key="12">
    <source>
        <dbReference type="ARBA" id="ARBA00029736"/>
    </source>
</evidence>
<dbReference type="InterPro" id="IPR016009">
    <property type="entry name" value="tRNA_MeTrfase_TRMD/TRM10"/>
</dbReference>
<dbReference type="KEGG" id="hna:Hneap_2004"/>
<evidence type="ECO:0000256" key="7">
    <source>
        <dbReference type="ARBA" id="ARBA00022490"/>
    </source>
</evidence>
<feature type="binding site" evidence="15 16">
    <location>
        <begin position="136"/>
        <end position="141"/>
    </location>
    <ligand>
        <name>S-adenosyl-L-methionine</name>
        <dbReference type="ChEBI" id="CHEBI:59789"/>
    </ligand>
</feature>
<dbReference type="PIRSF" id="PIRSF000386">
    <property type="entry name" value="tRNA_mtase"/>
    <property type="match status" value="1"/>
</dbReference>
<comment type="similarity">
    <text evidence="3 15 17">Belongs to the RNA methyltransferase TrmD family.</text>
</comment>
<keyword evidence="20" id="KW-1185">Reference proteome</keyword>
<evidence type="ECO:0000313" key="20">
    <source>
        <dbReference type="Proteomes" id="UP000009102"/>
    </source>
</evidence>
<comment type="catalytic activity">
    <reaction evidence="14 15 17">
        <text>guanosine(37) in tRNA + S-adenosyl-L-methionine = N(1)-methylguanosine(37) in tRNA + S-adenosyl-L-homocysteine + H(+)</text>
        <dbReference type="Rhea" id="RHEA:36899"/>
        <dbReference type="Rhea" id="RHEA-COMP:10145"/>
        <dbReference type="Rhea" id="RHEA-COMP:10147"/>
        <dbReference type="ChEBI" id="CHEBI:15378"/>
        <dbReference type="ChEBI" id="CHEBI:57856"/>
        <dbReference type="ChEBI" id="CHEBI:59789"/>
        <dbReference type="ChEBI" id="CHEBI:73542"/>
        <dbReference type="ChEBI" id="CHEBI:74269"/>
        <dbReference type="EC" id="2.1.1.228"/>
    </reaction>
</comment>
<keyword evidence="7 15" id="KW-0963">Cytoplasm</keyword>
<organism evidence="19 20">
    <name type="scientific">Halothiobacillus neapolitanus (strain ATCC 23641 / DSM 15147 / CIP 104769 / NCIMB 8539 / c2)</name>
    <name type="common">Thiobacillus neapolitanus</name>
    <dbReference type="NCBI Taxonomy" id="555778"/>
    <lineage>
        <taxon>Bacteria</taxon>
        <taxon>Pseudomonadati</taxon>
        <taxon>Pseudomonadota</taxon>
        <taxon>Gammaproteobacteria</taxon>
        <taxon>Chromatiales</taxon>
        <taxon>Halothiobacillaceae</taxon>
        <taxon>Halothiobacillus</taxon>
    </lineage>
</organism>
<dbReference type="InterPro" id="IPR023148">
    <property type="entry name" value="tRNA_m1G_MeTrfase_C_sf"/>
</dbReference>
<evidence type="ECO:0000259" key="18">
    <source>
        <dbReference type="Pfam" id="PF01746"/>
    </source>
</evidence>